<dbReference type="EMBL" id="BAAAEJ010000008">
    <property type="protein sequence ID" value="GAA0396085.1"/>
    <property type="molecule type" value="Genomic_DNA"/>
</dbReference>
<proteinExistence type="predicted"/>
<accession>A0ABP3ID15</accession>
<reference evidence="3" key="1">
    <citation type="journal article" date="2019" name="Int. J. Syst. Evol. Microbiol.">
        <title>The Global Catalogue of Microorganisms (GCM) 10K type strain sequencing project: providing services to taxonomists for standard genome sequencing and annotation.</title>
        <authorList>
            <consortium name="The Broad Institute Genomics Platform"/>
            <consortium name="The Broad Institute Genome Sequencing Center for Infectious Disease"/>
            <person name="Wu L."/>
            <person name="Ma J."/>
        </authorList>
    </citation>
    <scope>NUCLEOTIDE SEQUENCE [LARGE SCALE GENOMIC DNA]</scope>
    <source>
        <strain evidence="3">JCM 13476</strain>
    </source>
</reference>
<keyword evidence="1" id="KW-0175">Coiled coil</keyword>
<sequence length="148" mass="15966">MMSKGLKSFILMALVAVVAGAAGAWGCASLMLRQQDNPGLHAIVHQELKLDAAQTASIRDIEARFADQRRTLEAEVRNANRELASAISASQGNSPAVQSAVDHFHVAMGNLQKATIAHVFEMRAVMTPEQAETFDARVVDTLLQEVGR</sequence>
<organism evidence="2 3">
    <name type="scientific">Brevundimonas terrae</name>
    <dbReference type="NCBI Taxonomy" id="363631"/>
    <lineage>
        <taxon>Bacteria</taxon>
        <taxon>Pseudomonadati</taxon>
        <taxon>Pseudomonadota</taxon>
        <taxon>Alphaproteobacteria</taxon>
        <taxon>Caulobacterales</taxon>
        <taxon>Caulobacteraceae</taxon>
        <taxon>Brevundimonas</taxon>
    </lineage>
</organism>
<dbReference type="RefSeq" id="WP_341771134.1">
    <property type="nucleotide sequence ID" value="NZ_BAAAEJ010000008.1"/>
</dbReference>
<evidence type="ECO:0000313" key="3">
    <source>
        <dbReference type="Proteomes" id="UP001500791"/>
    </source>
</evidence>
<evidence type="ECO:0000256" key="1">
    <source>
        <dbReference type="SAM" id="Coils"/>
    </source>
</evidence>
<evidence type="ECO:0000313" key="2">
    <source>
        <dbReference type="EMBL" id="GAA0396085.1"/>
    </source>
</evidence>
<feature type="coiled-coil region" evidence="1">
    <location>
        <begin position="62"/>
        <end position="89"/>
    </location>
</feature>
<keyword evidence="3" id="KW-1185">Reference proteome</keyword>
<name>A0ABP3ID15_9CAUL</name>
<evidence type="ECO:0008006" key="4">
    <source>
        <dbReference type="Google" id="ProtNLM"/>
    </source>
</evidence>
<dbReference type="Pfam" id="PF13801">
    <property type="entry name" value="Metal_resist"/>
    <property type="match status" value="1"/>
</dbReference>
<dbReference type="Proteomes" id="UP001500791">
    <property type="component" value="Unassembled WGS sequence"/>
</dbReference>
<comment type="caution">
    <text evidence="2">The sequence shown here is derived from an EMBL/GenBank/DDBJ whole genome shotgun (WGS) entry which is preliminary data.</text>
</comment>
<dbReference type="Gene3D" id="1.20.120.1490">
    <property type="match status" value="1"/>
</dbReference>
<gene>
    <name evidence="2" type="ORF">GCM10009093_23350</name>
</gene>
<protein>
    <recommendedName>
        <fullName evidence="4">Periplasmic heavy metal sensor</fullName>
    </recommendedName>
</protein>
<dbReference type="InterPro" id="IPR025961">
    <property type="entry name" value="Metal_resist"/>
</dbReference>